<proteinExistence type="predicted"/>
<dbReference type="SUPFAM" id="SSF53335">
    <property type="entry name" value="S-adenosyl-L-methionine-dependent methyltransferases"/>
    <property type="match status" value="1"/>
</dbReference>
<evidence type="ECO:0000313" key="8">
    <source>
        <dbReference type="Proteomes" id="UP000324897"/>
    </source>
</evidence>
<sequence>MAAYSNSTGSSDDEACMLALSLLSGFAIPMTLKAVIELGIIDQLLAADGRAVTAAELAARLPHPAKAVAMVDRMLRLLASHSVVRCVTEVGPDGNTSQTYTAAPVCNWLAGNGGEGSVLPFGLMILDKTILEIWHHMKAAVLEGKAPFEKAYGMPFFGYLGANESFNTLFNQAMASHSAIITRKVIDFFGGFKDLDVLVDVGGGSGTTLQMITGHYKNLRGINYDLPHVIAQTTPIEGLEHVAGSMFDTIPQGNAVLLKWILHNWGDSECVKILKNCYKALPVNGKVIILEYILPASPEPTLQAQGAFQFDIAMLSLFAHGKERTEREFSELAMEAGFSGDCKSTYIFCNVWALQFTK</sequence>
<reference evidence="7 8" key="1">
    <citation type="journal article" date="2019" name="Sci. Rep.">
        <title>A high-quality genome of Eragrostis curvula grass provides insights into Poaceae evolution and supports new strategies to enhance forage quality.</title>
        <authorList>
            <person name="Carballo J."/>
            <person name="Santos B.A.C.M."/>
            <person name="Zappacosta D."/>
            <person name="Garbus I."/>
            <person name="Selva J.P."/>
            <person name="Gallo C.A."/>
            <person name="Diaz A."/>
            <person name="Albertini E."/>
            <person name="Caccamo M."/>
            <person name="Echenique V."/>
        </authorList>
    </citation>
    <scope>NUCLEOTIDE SEQUENCE [LARGE SCALE GENOMIC DNA]</scope>
    <source>
        <strain evidence="8">cv. Victoria</strain>
        <tissue evidence="7">Leaf</tissue>
    </source>
</reference>
<dbReference type="Gramene" id="TVU11044">
    <property type="protein sequence ID" value="TVU11044"/>
    <property type="gene ID" value="EJB05_44606"/>
</dbReference>
<dbReference type="PROSITE" id="PS51683">
    <property type="entry name" value="SAM_OMT_II"/>
    <property type="match status" value="1"/>
</dbReference>
<evidence type="ECO:0000256" key="3">
    <source>
        <dbReference type="ARBA" id="ARBA00022691"/>
    </source>
</evidence>
<dbReference type="Pfam" id="PF08100">
    <property type="entry name" value="Dimerisation"/>
    <property type="match status" value="1"/>
</dbReference>
<evidence type="ECO:0000256" key="2">
    <source>
        <dbReference type="ARBA" id="ARBA00022679"/>
    </source>
</evidence>
<feature type="active site" description="Proton acceptor" evidence="4">
    <location>
        <position position="263"/>
    </location>
</feature>
<evidence type="ECO:0000313" key="7">
    <source>
        <dbReference type="EMBL" id="TVU11044.1"/>
    </source>
</evidence>
<name>A0A5J9TIC1_9POAL</name>
<dbReference type="EMBL" id="RWGY01000039">
    <property type="protein sequence ID" value="TVU11044.1"/>
    <property type="molecule type" value="Genomic_DNA"/>
</dbReference>
<dbReference type="FunFam" id="1.10.10.10:FF:000357">
    <property type="entry name" value="Caffeic acid 3-O-methyltransferase"/>
    <property type="match status" value="1"/>
</dbReference>
<dbReference type="GO" id="GO:0008171">
    <property type="term" value="F:O-methyltransferase activity"/>
    <property type="evidence" value="ECO:0007669"/>
    <property type="project" value="InterPro"/>
</dbReference>
<comment type="caution">
    <text evidence="7">The sequence shown here is derived from an EMBL/GenBank/DDBJ whole genome shotgun (WGS) entry which is preliminary data.</text>
</comment>
<dbReference type="InterPro" id="IPR029063">
    <property type="entry name" value="SAM-dependent_MTases_sf"/>
</dbReference>
<keyword evidence="3" id="KW-0949">S-adenosyl-L-methionine</keyword>
<keyword evidence="1" id="KW-0489">Methyltransferase</keyword>
<dbReference type="Pfam" id="PF00891">
    <property type="entry name" value="Methyltransf_2"/>
    <property type="match status" value="1"/>
</dbReference>
<evidence type="ECO:0000259" key="6">
    <source>
        <dbReference type="Pfam" id="PF08100"/>
    </source>
</evidence>
<keyword evidence="8" id="KW-1185">Reference proteome</keyword>
<evidence type="ECO:0000259" key="5">
    <source>
        <dbReference type="Pfam" id="PF00891"/>
    </source>
</evidence>
<dbReference type="InterPro" id="IPR001077">
    <property type="entry name" value="COMT_C"/>
</dbReference>
<feature type="domain" description="O-methyltransferase dimerisation" evidence="6">
    <location>
        <begin position="21"/>
        <end position="110"/>
    </location>
</feature>
<dbReference type="FunFam" id="3.40.50.150:FF:000061">
    <property type="entry name" value="Caffeic acid O-methyltransferase"/>
    <property type="match status" value="1"/>
</dbReference>
<keyword evidence="2" id="KW-0808">Transferase</keyword>
<accession>A0A5J9TIC1</accession>
<dbReference type="InterPro" id="IPR036388">
    <property type="entry name" value="WH-like_DNA-bd_sf"/>
</dbReference>
<dbReference type="PIRSF" id="PIRSF005739">
    <property type="entry name" value="O-mtase"/>
    <property type="match status" value="1"/>
</dbReference>
<dbReference type="Gene3D" id="1.10.10.10">
    <property type="entry name" value="Winged helix-like DNA-binding domain superfamily/Winged helix DNA-binding domain"/>
    <property type="match status" value="1"/>
</dbReference>
<dbReference type="GO" id="GO:0032259">
    <property type="term" value="P:methylation"/>
    <property type="evidence" value="ECO:0007669"/>
    <property type="project" value="UniProtKB-KW"/>
</dbReference>
<dbReference type="PANTHER" id="PTHR11746">
    <property type="entry name" value="O-METHYLTRANSFERASE"/>
    <property type="match status" value="1"/>
</dbReference>
<dbReference type="SUPFAM" id="SSF46785">
    <property type="entry name" value="Winged helix' DNA-binding domain"/>
    <property type="match status" value="1"/>
</dbReference>
<evidence type="ECO:0000256" key="4">
    <source>
        <dbReference type="PIRSR" id="PIRSR005739-1"/>
    </source>
</evidence>
<dbReference type="InterPro" id="IPR012967">
    <property type="entry name" value="COMT_dimerisation"/>
</dbReference>
<dbReference type="GO" id="GO:0046983">
    <property type="term" value="F:protein dimerization activity"/>
    <property type="evidence" value="ECO:0007669"/>
    <property type="project" value="InterPro"/>
</dbReference>
<feature type="non-terminal residue" evidence="7">
    <location>
        <position position="1"/>
    </location>
</feature>
<organism evidence="7 8">
    <name type="scientific">Eragrostis curvula</name>
    <name type="common">weeping love grass</name>
    <dbReference type="NCBI Taxonomy" id="38414"/>
    <lineage>
        <taxon>Eukaryota</taxon>
        <taxon>Viridiplantae</taxon>
        <taxon>Streptophyta</taxon>
        <taxon>Embryophyta</taxon>
        <taxon>Tracheophyta</taxon>
        <taxon>Spermatophyta</taxon>
        <taxon>Magnoliopsida</taxon>
        <taxon>Liliopsida</taxon>
        <taxon>Poales</taxon>
        <taxon>Poaceae</taxon>
        <taxon>PACMAD clade</taxon>
        <taxon>Chloridoideae</taxon>
        <taxon>Eragrostideae</taxon>
        <taxon>Eragrostidinae</taxon>
        <taxon>Eragrostis</taxon>
    </lineage>
</organism>
<evidence type="ECO:0008006" key="9">
    <source>
        <dbReference type="Google" id="ProtNLM"/>
    </source>
</evidence>
<evidence type="ECO:0000256" key="1">
    <source>
        <dbReference type="ARBA" id="ARBA00022603"/>
    </source>
</evidence>
<dbReference type="InterPro" id="IPR036390">
    <property type="entry name" value="WH_DNA-bd_sf"/>
</dbReference>
<dbReference type="Gene3D" id="3.40.50.150">
    <property type="entry name" value="Vaccinia Virus protein VP39"/>
    <property type="match status" value="1"/>
</dbReference>
<dbReference type="InterPro" id="IPR016461">
    <property type="entry name" value="COMT-like"/>
</dbReference>
<dbReference type="Proteomes" id="UP000324897">
    <property type="component" value="Chromosome 3"/>
</dbReference>
<gene>
    <name evidence="7" type="ORF">EJB05_44606</name>
</gene>
<protein>
    <recommendedName>
        <fullName evidence="9">O-methyltransferase domain-containing protein</fullName>
    </recommendedName>
</protein>
<dbReference type="AlphaFoldDB" id="A0A5J9TIC1"/>
<dbReference type="OrthoDB" id="654667at2759"/>
<feature type="domain" description="O-methyltransferase C-terminal" evidence="5">
    <location>
        <begin position="134"/>
        <end position="339"/>
    </location>
</feature>